<evidence type="ECO:0000313" key="2">
    <source>
        <dbReference type="EMBL" id="CAI2359050.1"/>
    </source>
</evidence>
<feature type="region of interest" description="Disordered" evidence="1">
    <location>
        <begin position="139"/>
        <end position="162"/>
    </location>
</feature>
<evidence type="ECO:0000256" key="1">
    <source>
        <dbReference type="SAM" id="MobiDB-lite"/>
    </source>
</evidence>
<proteinExistence type="predicted"/>
<gene>
    <name evidence="2" type="ORF">ECRASSUSDP1_LOCUS335</name>
</gene>
<keyword evidence="3" id="KW-1185">Reference proteome</keyword>
<sequence>MYDHFDMDDPRDTKFLADMFIVQKEYRKAFTDLPGSGTDSKITCKQGLISKIECCIDNLCANNPEPNFKNERNLYAEQLKCCILTKSPNLLKIIHEKFMPKVEEDDFEPLNQTLSRYLMPNKHNQSSFVRTLESGSVKMEGNSSFGSSHQDRKSQKASFTVRKKELNVEKNQNRDDTLVLHDSQIAHVKILSEESQNESEICPNTTDSGSKQEIYNVRLEDDDLVICKKEDLDLSKTTNLRTINLDLCEDSNENSIDDFKPTVENKQGSESERITDITPNDDFINSKFQNSTAEFKRPTIRESEITIHSIRCAENCLERNILQPLQENFQTQDNDQLEPMDTFSSSGIHKNMKSKQTCSYMSQYIKKPSATKVLGELNFTQENINTSIRSKLAKKSPMQKGNPKLQKKNRSPKPQIVSIKKHIERIRRSPCNKNLKKEINKHQPQAILRNHLSPRTPILLKEDTNLPLMNYSKFKDQLKKTEKPQKRNLQRKRSSVKINYNTKPYGRKNSINSTCINLYSSMKEQTVIKKMEEESKAIKSITKSLHTKMNRKRSHSKLHGFQTVDTDISISCKVPGSIRPKGLPKKEAYSRIRASRDISTTSRNKSLKSRKNSLVSKNCRLMQRKRSTFF</sequence>
<dbReference type="AlphaFoldDB" id="A0AAD1TZ69"/>
<reference evidence="2" key="1">
    <citation type="submission" date="2023-07" db="EMBL/GenBank/DDBJ databases">
        <authorList>
            <consortium name="AG Swart"/>
            <person name="Singh M."/>
            <person name="Singh A."/>
            <person name="Seah K."/>
            <person name="Emmerich C."/>
        </authorList>
    </citation>
    <scope>NUCLEOTIDE SEQUENCE</scope>
    <source>
        <strain evidence="2">DP1</strain>
    </source>
</reference>
<feature type="region of interest" description="Disordered" evidence="1">
    <location>
        <begin position="579"/>
        <end position="613"/>
    </location>
</feature>
<feature type="region of interest" description="Disordered" evidence="1">
    <location>
        <begin position="389"/>
        <end position="415"/>
    </location>
</feature>
<evidence type="ECO:0000313" key="3">
    <source>
        <dbReference type="Proteomes" id="UP001295684"/>
    </source>
</evidence>
<dbReference type="EMBL" id="CAMPGE010000309">
    <property type="protein sequence ID" value="CAI2359050.1"/>
    <property type="molecule type" value="Genomic_DNA"/>
</dbReference>
<name>A0AAD1TZ69_EUPCR</name>
<dbReference type="PROSITE" id="PS50007">
    <property type="entry name" value="PIPLC_X_DOMAIN"/>
    <property type="match status" value="1"/>
</dbReference>
<accession>A0AAD1TZ69</accession>
<feature type="compositionally biased region" description="Basic and acidic residues" evidence="1">
    <location>
        <begin position="584"/>
        <end position="596"/>
    </location>
</feature>
<organism evidence="2 3">
    <name type="scientific">Euplotes crassus</name>
    <dbReference type="NCBI Taxonomy" id="5936"/>
    <lineage>
        <taxon>Eukaryota</taxon>
        <taxon>Sar</taxon>
        <taxon>Alveolata</taxon>
        <taxon>Ciliophora</taxon>
        <taxon>Intramacronucleata</taxon>
        <taxon>Spirotrichea</taxon>
        <taxon>Hypotrichia</taxon>
        <taxon>Euplotida</taxon>
        <taxon>Euplotidae</taxon>
        <taxon>Moneuplotes</taxon>
    </lineage>
</organism>
<dbReference type="Proteomes" id="UP001295684">
    <property type="component" value="Unassembled WGS sequence"/>
</dbReference>
<comment type="caution">
    <text evidence="2">The sequence shown here is derived from an EMBL/GenBank/DDBJ whole genome shotgun (WGS) entry which is preliminary data.</text>
</comment>
<protein>
    <submittedName>
        <fullName evidence="2">Uncharacterized protein</fullName>
    </submittedName>
</protein>